<sequence length="208" mass="22567">MIAEIEKPNRVSFRQAGLSTAIAAIVLLRTYERVTVVVPSSIFSAPDMEGETLAFGGQDNPIHKALHDLVVQEWPGFLVWKDGAFCTVEQPVALIDAQQCLIALMDHGRLIVRSTVTDGIVLPQIGLVREPCLIVEGLQQGGLDLPVLYEPSGHSTDFNQYLPIGTGRTMVRSRPVTMGSVREPDSNPDKLVRILAALVREATEGDAG</sequence>
<dbReference type="AlphaFoldDB" id="A0A845B8H5"/>
<dbReference type="Proteomes" id="UP000431922">
    <property type="component" value="Unassembled WGS sequence"/>
</dbReference>
<evidence type="ECO:0000313" key="1">
    <source>
        <dbReference type="EMBL" id="MXP43909.1"/>
    </source>
</evidence>
<gene>
    <name evidence="1" type="ORF">GRI65_05495</name>
</gene>
<name>A0A845B8H5_9SPHN</name>
<comment type="caution">
    <text evidence="1">The sequence shown here is derived from an EMBL/GenBank/DDBJ whole genome shotgun (WGS) entry which is preliminary data.</text>
</comment>
<reference evidence="1 2" key="1">
    <citation type="submission" date="2019-12" db="EMBL/GenBank/DDBJ databases">
        <title>Genomic-based taxomic classification of the family Erythrobacteraceae.</title>
        <authorList>
            <person name="Xu L."/>
        </authorList>
    </citation>
    <scope>NUCLEOTIDE SEQUENCE [LARGE SCALE GENOMIC DNA]</scope>
    <source>
        <strain evidence="1 2">KCTC 42453</strain>
    </source>
</reference>
<dbReference type="RefSeq" id="WP_160755460.1">
    <property type="nucleotide sequence ID" value="NZ_WTYL01000001.1"/>
</dbReference>
<accession>A0A845B8H5</accession>
<protein>
    <submittedName>
        <fullName evidence="1">Uncharacterized protein</fullName>
    </submittedName>
</protein>
<keyword evidence="2" id="KW-1185">Reference proteome</keyword>
<dbReference type="EMBL" id="WTYL01000001">
    <property type="protein sequence ID" value="MXP43909.1"/>
    <property type="molecule type" value="Genomic_DNA"/>
</dbReference>
<organism evidence="1 2">
    <name type="scientific">Allopontixanthobacter sediminis</name>
    <dbReference type="NCBI Taxonomy" id="1689985"/>
    <lineage>
        <taxon>Bacteria</taxon>
        <taxon>Pseudomonadati</taxon>
        <taxon>Pseudomonadota</taxon>
        <taxon>Alphaproteobacteria</taxon>
        <taxon>Sphingomonadales</taxon>
        <taxon>Erythrobacteraceae</taxon>
        <taxon>Allopontixanthobacter</taxon>
    </lineage>
</organism>
<proteinExistence type="predicted"/>
<evidence type="ECO:0000313" key="2">
    <source>
        <dbReference type="Proteomes" id="UP000431922"/>
    </source>
</evidence>